<gene>
    <name evidence="3" type="ORF">RirG_190840</name>
</gene>
<dbReference type="AlphaFoldDB" id="A0A015IPS9"/>
<reference evidence="3 4" key="1">
    <citation type="submission" date="2014-02" db="EMBL/GenBank/DDBJ databases">
        <title>Single nucleus genome sequencing reveals high similarity among nuclei of an endomycorrhizal fungus.</title>
        <authorList>
            <person name="Lin K."/>
            <person name="Geurts R."/>
            <person name="Zhang Z."/>
            <person name="Limpens E."/>
            <person name="Saunders D.G."/>
            <person name="Mu D."/>
            <person name="Pang E."/>
            <person name="Cao H."/>
            <person name="Cha H."/>
            <person name="Lin T."/>
            <person name="Zhou Q."/>
            <person name="Shang Y."/>
            <person name="Li Y."/>
            <person name="Ivanov S."/>
            <person name="Sharma T."/>
            <person name="Velzen R.V."/>
            <person name="Ruijter N.D."/>
            <person name="Aanen D.K."/>
            <person name="Win J."/>
            <person name="Kamoun S."/>
            <person name="Bisseling T."/>
            <person name="Huang S."/>
        </authorList>
    </citation>
    <scope>NUCLEOTIDE SEQUENCE [LARGE SCALE GENOMIC DNA]</scope>
    <source>
        <strain evidence="4">DAOM197198w</strain>
    </source>
</reference>
<feature type="transmembrane region" description="Helical" evidence="1">
    <location>
        <begin position="185"/>
        <end position="207"/>
    </location>
</feature>
<keyword evidence="1" id="KW-0472">Membrane</keyword>
<feature type="transmembrane region" description="Helical" evidence="1">
    <location>
        <begin position="59"/>
        <end position="76"/>
    </location>
</feature>
<keyword evidence="4" id="KW-1185">Reference proteome</keyword>
<comment type="caution">
    <text evidence="3">The sequence shown here is derived from an EMBL/GenBank/DDBJ whole genome shotgun (WGS) entry which is preliminary data.</text>
</comment>
<feature type="chain" id="PRO_5001475149" evidence="2">
    <location>
        <begin position="30"/>
        <end position="348"/>
    </location>
</feature>
<feature type="transmembrane region" description="Helical" evidence="1">
    <location>
        <begin position="254"/>
        <end position="275"/>
    </location>
</feature>
<sequence length="348" mass="39896">MRPMKPIINVVSLFLILVLLLISFPKELGEVPEQDIARWTRYPAWHPEIIGYNYEISDSLVLLAIVLTIGSSYFGLKWSTEPPKQQKYISYLYKDGTAIPTTGFILLLSFYISLTGMAEITYWLFDVGKLWSVTGSLHNVLEVAILLLLHNGGKLKSNLTFAWLGGYILLVTILSMKLSWPYDGIWFKIQGLCTDYAVIIQFIRIYFSTRKNLREANDEQLPLNTDEQVILSTSTNKISYDEFFPDSVSHPDQLILLILGSIAHLIGNIANSIWIRSTLAFQIFQLSYVVTWPLYAYYIYVDTHCAGMFQQKRIYLPDTRRWKVICVIISTFILSIGSVRFAIFVQSL</sequence>
<feature type="transmembrane region" description="Helical" evidence="1">
    <location>
        <begin position="97"/>
        <end position="124"/>
    </location>
</feature>
<keyword evidence="2" id="KW-0732">Signal</keyword>
<dbReference type="Proteomes" id="UP000022910">
    <property type="component" value="Unassembled WGS sequence"/>
</dbReference>
<feature type="transmembrane region" description="Helical" evidence="1">
    <location>
        <begin position="130"/>
        <end position="149"/>
    </location>
</feature>
<accession>A0A015IPS9</accession>
<proteinExistence type="predicted"/>
<evidence type="ECO:0000256" key="2">
    <source>
        <dbReference type="SAM" id="SignalP"/>
    </source>
</evidence>
<evidence type="ECO:0000313" key="3">
    <source>
        <dbReference type="EMBL" id="EXX59227.1"/>
    </source>
</evidence>
<dbReference type="HOGENOM" id="CLU_067169_0_0_1"/>
<organism evidence="3 4">
    <name type="scientific">Rhizophagus irregularis (strain DAOM 197198w)</name>
    <name type="common">Glomus intraradices</name>
    <dbReference type="NCBI Taxonomy" id="1432141"/>
    <lineage>
        <taxon>Eukaryota</taxon>
        <taxon>Fungi</taxon>
        <taxon>Fungi incertae sedis</taxon>
        <taxon>Mucoromycota</taxon>
        <taxon>Glomeromycotina</taxon>
        <taxon>Glomeromycetes</taxon>
        <taxon>Glomerales</taxon>
        <taxon>Glomeraceae</taxon>
        <taxon>Rhizophagus</taxon>
    </lineage>
</organism>
<feature type="signal peptide" evidence="2">
    <location>
        <begin position="1"/>
        <end position="29"/>
    </location>
</feature>
<keyword evidence="1" id="KW-1133">Transmembrane helix</keyword>
<dbReference type="OrthoDB" id="2327125at2759"/>
<keyword evidence="1" id="KW-0812">Transmembrane</keyword>
<feature type="transmembrane region" description="Helical" evidence="1">
    <location>
        <begin position="322"/>
        <end position="345"/>
    </location>
</feature>
<name>A0A015IPS9_RHIIW</name>
<dbReference type="EMBL" id="JEMT01026512">
    <property type="protein sequence ID" value="EXX59227.1"/>
    <property type="molecule type" value="Genomic_DNA"/>
</dbReference>
<evidence type="ECO:0000313" key="4">
    <source>
        <dbReference type="Proteomes" id="UP000022910"/>
    </source>
</evidence>
<feature type="transmembrane region" description="Helical" evidence="1">
    <location>
        <begin position="281"/>
        <end position="301"/>
    </location>
</feature>
<feature type="transmembrane region" description="Helical" evidence="1">
    <location>
        <begin position="161"/>
        <end position="179"/>
    </location>
</feature>
<evidence type="ECO:0000256" key="1">
    <source>
        <dbReference type="SAM" id="Phobius"/>
    </source>
</evidence>
<protein>
    <submittedName>
        <fullName evidence="3">Uncharacterized protein</fullName>
    </submittedName>
</protein>